<feature type="compositionally biased region" description="Low complexity" evidence="2">
    <location>
        <begin position="330"/>
        <end position="351"/>
    </location>
</feature>
<feature type="region of interest" description="Disordered" evidence="2">
    <location>
        <begin position="173"/>
        <end position="197"/>
    </location>
</feature>
<feature type="region of interest" description="Disordered" evidence="2">
    <location>
        <begin position="570"/>
        <end position="602"/>
    </location>
</feature>
<evidence type="ECO:0008006" key="5">
    <source>
        <dbReference type="Google" id="ProtNLM"/>
    </source>
</evidence>
<feature type="region of interest" description="Disordered" evidence="2">
    <location>
        <begin position="706"/>
        <end position="761"/>
    </location>
</feature>
<sequence length="816" mass="85434">MKGFFNQVVDRSKQVATNVASNVQHLVEQNALGTPAGRHTEHAGAGSPDKGQQQHDQPADGGLQARLAAMSEQQLRQKLVQLMARLGPMQAEIKESREVHAKLHAEASSLRGQLDTANRLLAAPDKRALDSALHNALQDLSDQNKHLTLQLAEAHDVQSSLKRHAAQLEDRLLSSQEQQQQQQQARQPGAAAEEGMPSDAVAAKIAALQSELAASQAALLKLEQELTSHQYKVEVGSASSQDVVLLRGQLEAARSEAESAALQWAAEREGLVAAATDLYGEMQRTHAALAAAVAQQDLPELDSQCQRLKAALDHPPAAIATAAAAASAASTSQSSQQQQQQQQQHKQLAAANERVKALESAAAATAAAAAGRDGTDGGAVGAAGAAELSVVVAELRSQLAAATAAAAESHQANLTLGAELAVMERKQRNQAERLADMTDLQRNAEKMTARLEELQLELEAAAAEAEAARGQLAAAAADLAAAQADAEAARGQVAAVREEAAAIQADLSASEADYEDLRNQIEPMAALVQQLQQDKAQVAAQLEEAAQREQQLQEKLIAAEAAAAAAKQAVHSGSEASTPVHGQLASFGSHGSASRSHMPTPFGSAAAAASVEAHRWLTASDSADAQESLSAELERSKASVARLLKERDDLEDKLKQVGKELKQAINEKSVQDIQLRDLNRTRAALNEAKEECARLRQQIALAHQLAGAEDEQQQQQRGPRASSTSLSVLSTPSGSAANTPRSGAEKGGAQPRLSHGHGKDGDALPGSVRACLGVCLSLSVLSMPSDSGADVTAGHPRLWHGHGEAGNGDALPGSVR</sequence>
<evidence type="ECO:0000313" key="4">
    <source>
        <dbReference type="Proteomes" id="UP001244341"/>
    </source>
</evidence>
<keyword evidence="4" id="KW-1185">Reference proteome</keyword>
<dbReference type="EMBL" id="CP126213">
    <property type="protein sequence ID" value="WIA15369.1"/>
    <property type="molecule type" value="Genomic_DNA"/>
</dbReference>
<dbReference type="Proteomes" id="UP001244341">
    <property type="component" value="Chromosome 6b"/>
</dbReference>
<feature type="region of interest" description="Disordered" evidence="2">
    <location>
        <begin position="35"/>
        <end position="59"/>
    </location>
</feature>
<evidence type="ECO:0000256" key="1">
    <source>
        <dbReference type="SAM" id="Coils"/>
    </source>
</evidence>
<proteinExistence type="predicted"/>
<reference evidence="3 4" key="1">
    <citation type="submission" date="2023-05" db="EMBL/GenBank/DDBJ databases">
        <title>A 100% complete, gapless, phased diploid assembly of the Scenedesmus obliquus UTEX 3031 genome.</title>
        <authorList>
            <person name="Biondi T.C."/>
            <person name="Hanschen E.R."/>
            <person name="Kwon T."/>
            <person name="Eng W."/>
            <person name="Kruse C.P.S."/>
            <person name="Koehler S.I."/>
            <person name="Kunde Y."/>
            <person name="Gleasner C.D."/>
            <person name="You Mak K.T."/>
            <person name="Polle J."/>
            <person name="Hovde B.T."/>
            <person name="Starkenburg S.R."/>
        </authorList>
    </citation>
    <scope>NUCLEOTIDE SEQUENCE [LARGE SCALE GENOMIC DNA]</scope>
    <source>
        <strain evidence="3 4">DOE0152z</strain>
    </source>
</reference>
<feature type="compositionally biased region" description="Low complexity" evidence="2">
    <location>
        <begin position="722"/>
        <end position="735"/>
    </location>
</feature>
<feature type="coiled-coil region" evidence="1">
    <location>
        <begin position="437"/>
        <end position="569"/>
    </location>
</feature>
<evidence type="ECO:0000313" key="3">
    <source>
        <dbReference type="EMBL" id="WIA15369.1"/>
    </source>
</evidence>
<dbReference type="Gene3D" id="1.10.287.1490">
    <property type="match status" value="1"/>
</dbReference>
<dbReference type="PANTHER" id="PTHR45615">
    <property type="entry name" value="MYOSIN HEAVY CHAIN, NON-MUSCLE"/>
    <property type="match status" value="1"/>
</dbReference>
<feature type="region of interest" description="Disordered" evidence="2">
    <location>
        <begin position="330"/>
        <end position="353"/>
    </location>
</feature>
<protein>
    <recommendedName>
        <fullName evidence="5">TATA element modulatory factor 1 TATA binding domain-containing protein</fullName>
    </recommendedName>
</protein>
<evidence type="ECO:0000256" key="2">
    <source>
        <dbReference type="SAM" id="MobiDB-lite"/>
    </source>
</evidence>
<name>A0ABY8U1P1_TETOB</name>
<accession>A0ABY8U1P1</accession>
<gene>
    <name evidence="3" type="ORF">OEZ85_002033</name>
</gene>
<feature type="compositionally biased region" description="Low complexity" evidence="2">
    <location>
        <begin position="176"/>
        <end position="194"/>
    </location>
</feature>
<dbReference type="PANTHER" id="PTHR45615:SF66">
    <property type="entry name" value="CARD DOMAIN-CONTAINING PROTEIN"/>
    <property type="match status" value="1"/>
</dbReference>
<feature type="coiled-coil region" evidence="1">
    <location>
        <begin position="626"/>
        <end position="705"/>
    </location>
</feature>
<organism evidence="3 4">
    <name type="scientific">Tetradesmus obliquus</name>
    <name type="common">Green alga</name>
    <name type="synonym">Acutodesmus obliquus</name>
    <dbReference type="NCBI Taxonomy" id="3088"/>
    <lineage>
        <taxon>Eukaryota</taxon>
        <taxon>Viridiplantae</taxon>
        <taxon>Chlorophyta</taxon>
        <taxon>core chlorophytes</taxon>
        <taxon>Chlorophyceae</taxon>
        <taxon>CS clade</taxon>
        <taxon>Sphaeropleales</taxon>
        <taxon>Scenedesmaceae</taxon>
        <taxon>Tetradesmus</taxon>
    </lineage>
</organism>
<feature type="region of interest" description="Disordered" evidence="2">
    <location>
        <begin position="785"/>
        <end position="816"/>
    </location>
</feature>
<keyword evidence="1" id="KW-0175">Coiled coil</keyword>